<sequence length="208" mass="22181">MGIAVDVVLLVILIACVAAGAHKGAVRTLAGLAGVVAAVLLSPRLGTWLAGVLPWVKQENHYAGSVLYTVLAFLLILFAAWLLGRLLNTVCRLPVLHGINRVFGGIFGGVKGVLLVLLLCALLRLSLPLLAVKYPDKIQLSSFDDSVVLQLQEAPVSAASSGSKSAGADIRQKTQTFLAKLPEQIRNPVYAWYDKLLRGDVQAHANQK</sequence>
<dbReference type="Proteomes" id="UP001300604">
    <property type="component" value="Chromosome"/>
</dbReference>
<reference evidence="7" key="2">
    <citation type="submission" date="2024-06" db="EMBL/GenBank/DDBJ databases">
        <title>Caproicibacterium argilliputei sp. nov, a novel caproic acid producing anaerobic bacterium isolated from pit mud.</title>
        <authorList>
            <person name="Zeng C."/>
        </authorList>
    </citation>
    <scope>NUCLEOTIDE SEQUENCE [LARGE SCALE GENOMIC DNA]</scope>
    <source>
        <strain evidence="7">ZCY20-5</strain>
    </source>
</reference>
<dbReference type="PANTHER" id="PTHR37306">
    <property type="entry name" value="COLICIN V PRODUCTION PROTEIN"/>
    <property type="match status" value="1"/>
</dbReference>
<dbReference type="PANTHER" id="PTHR37306:SF1">
    <property type="entry name" value="COLICIN V PRODUCTION PROTEIN"/>
    <property type="match status" value="1"/>
</dbReference>
<dbReference type="KEGG" id="carl:PXC00_10700"/>
<accession>A0AA97H2X8</accession>
<feature type="transmembrane region" description="Helical" evidence="5">
    <location>
        <begin position="29"/>
        <end position="53"/>
    </location>
</feature>
<keyword evidence="4 5" id="KW-0472">Membrane</keyword>
<dbReference type="GO" id="GO:0009403">
    <property type="term" value="P:toxin biosynthetic process"/>
    <property type="evidence" value="ECO:0007669"/>
    <property type="project" value="InterPro"/>
</dbReference>
<keyword evidence="3 5" id="KW-1133">Transmembrane helix</keyword>
<feature type="transmembrane region" description="Helical" evidence="5">
    <location>
        <begin position="65"/>
        <end position="83"/>
    </location>
</feature>
<keyword evidence="7" id="KW-1185">Reference proteome</keyword>
<evidence type="ECO:0000256" key="4">
    <source>
        <dbReference type="ARBA" id="ARBA00023136"/>
    </source>
</evidence>
<evidence type="ECO:0000313" key="6">
    <source>
        <dbReference type="EMBL" id="WOC31668.1"/>
    </source>
</evidence>
<evidence type="ECO:0000256" key="3">
    <source>
        <dbReference type="ARBA" id="ARBA00022989"/>
    </source>
</evidence>
<dbReference type="Pfam" id="PF02674">
    <property type="entry name" value="Colicin_V"/>
    <property type="match status" value="1"/>
</dbReference>
<feature type="transmembrane region" description="Helical" evidence="5">
    <location>
        <begin position="103"/>
        <end position="123"/>
    </location>
</feature>
<evidence type="ECO:0000256" key="5">
    <source>
        <dbReference type="SAM" id="Phobius"/>
    </source>
</evidence>
<protein>
    <submittedName>
        <fullName evidence="6">CvpA family protein</fullName>
    </submittedName>
</protein>
<reference evidence="7" key="3">
    <citation type="submission" date="2024-06" db="EMBL/GenBank/DDBJ databases">
        <authorList>
            <person name="Zeng C."/>
        </authorList>
    </citation>
    <scope>NUCLEOTIDE SEQUENCE [LARGE SCALE GENOMIC DNA]</scope>
    <source>
        <strain evidence="7">ZCY20-5</strain>
    </source>
</reference>
<comment type="subcellular location">
    <subcellularLocation>
        <location evidence="1">Membrane</location>
        <topology evidence="1">Multi-pass membrane protein</topology>
    </subcellularLocation>
</comment>
<organism evidence="6 7">
    <name type="scientific">Caproicibacterium argilliputei</name>
    <dbReference type="NCBI Taxonomy" id="3030016"/>
    <lineage>
        <taxon>Bacteria</taxon>
        <taxon>Bacillati</taxon>
        <taxon>Bacillota</taxon>
        <taxon>Clostridia</taxon>
        <taxon>Eubacteriales</taxon>
        <taxon>Oscillospiraceae</taxon>
        <taxon>Caproicibacterium</taxon>
    </lineage>
</organism>
<dbReference type="InterPro" id="IPR003825">
    <property type="entry name" value="Colicin-V_CvpA"/>
</dbReference>
<proteinExistence type="predicted"/>
<gene>
    <name evidence="6" type="ORF">PXC00_10700</name>
</gene>
<reference evidence="6 7" key="1">
    <citation type="submission" date="2024-06" db="EMBL/GenBank/DDBJ databases">
        <title>Caproicibacterium argilliputei sp. nov, a novel caproic acid producing anaerobic bacterium isolated from pit mud.</title>
        <authorList>
            <person name="Xia S."/>
        </authorList>
    </citation>
    <scope>NUCLEOTIDE SEQUENCE [LARGE SCALE GENOMIC DNA]</scope>
    <source>
        <strain evidence="6 7">ZCY20-5</strain>
    </source>
</reference>
<evidence type="ECO:0000313" key="7">
    <source>
        <dbReference type="Proteomes" id="UP001300604"/>
    </source>
</evidence>
<evidence type="ECO:0000256" key="1">
    <source>
        <dbReference type="ARBA" id="ARBA00004141"/>
    </source>
</evidence>
<dbReference type="AlphaFoldDB" id="A0AA97H2X8"/>
<dbReference type="RefSeq" id="WP_275845096.1">
    <property type="nucleotide sequence ID" value="NZ_CP135996.1"/>
</dbReference>
<evidence type="ECO:0000256" key="2">
    <source>
        <dbReference type="ARBA" id="ARBA00022692"/>
    </source>
</evidence>
<dbReference type="GO" id="GO:0016020">
    <property type="term" value="C:membrane"/>
    <property type="evidence" value="ECO:0007669"/>
    <property type="project" value="UniProtKB-SubCell"/>
</dbReference>
<keyword evidence="2 5" id="KW-0812">Transmembrane</keyword>
<dbReference type="EMBL" id="CP135996">
    <property type="protein sequence ID" value="WOC31668.1"/>
    <property type="molecule type" value="Genomic_DNA"/>
</dbReference>
<name>A0AA97H2X8_9FIRM</name>